<dbReference type="InterPro" id="IPR007094">
    <property type="entry name" value="RNA-dir_pol_PSvirus"/>
</dbReference>
<evidence type="ECO:0000256" key="11">
    <source>
        <dbReference type="RuleBase" id="RU363062"/>
    </source>
</evidence>
<keyword evidence="9 11" id="KW-0693">Viral RNA replication</keyword>
<keyword evidence="12" id="KW-0472">Membrane</keyword>
<keyword evidence="7 11" id="KW-0548">Nucleotidyltransferase</keyword>
<evidence type="ECO:0000256" key="5">
    <source>
        <dbReference type="ARBA" id="ARBA00022484"/>
    </source>
</evidence>
<dbReference type="Gene3D" id="3.30.70.270">
    <property type="match status" value="1"/>
</dbReference>
<keyword evidence="8 11" id="KW-0547">Nucleotide-binding</keyword>
<evidence type="ECO:0000256" key="3">
    <source>
        <dbReference type="ARBA" id="ARBA00012494"/>
    </source>
</evidence>
<dbReference type="EC" id="2.7.7.48" evidence="3 11"/>
<dbReference type="GO" id="GO:0039694">
    <property type="term" value="P:viral RNA genome replication"/>
    <property type="evidence" value="ECO:0007669"/>
    <property type="project" value="InterPro"/>
</dbReference>
<evidence type="ECO:0000256" key="12">
    <source>
        <dbReference type="SAM" id="Phobius"/>
    </source>
</evidence>
<dbReference type="Proteomes" id="UP000240230">
    <property type="component" value="Genome"/>
</dbReference>
<reference evidence="14 15" key="1">
    <citation type="submission" date="2008-10" db="EMBL/GenBank/DDBJ databases">
        <title>Molecular diagnosis of Lisianthus necrosis virus Zantedeschia strain.</title>
        <authorList>
            <person name="Chang Y.S."/>
            <person name="Chen Y.K."/>
        </authorList>
    </citation>
    <scope>NUCLEOTIDE SEQUENCE [LARGE SCALE GENOMIC DNA]</scope>
    <source>
        <strain evidence="14 15">Zantedeschia</strain>
    </source>
</reference>
<keyword evidence="12" id="KW-0812">Transmembrane</keyword>
<evidence type="ECO:0000313" key="15">
    <source>
        <dbReference type="Proteomes" id="UP000240230"/>
    </source>
</evidence>
<evidence type="ECO:0000256" key="6">
    <source>
        <dbReference type="ARBA" id="ARBA00022679"/>
    </source>
</evidence>
<comment type="catalytic activity">
    <reaction evidence="11">
        <text>RNA(n) + a ribonucleoside 5'-triphosphate = RNA(n+1) + diphosphate</text>
        <dbReference type="Rhea" id="RHEA:21248"/>
        <dbReference type="Rhea" id="RHEA-COMP:14527"/>
        <dbReference type="Rhea" id="RHEA-COMP:17342"/>
        <dbReference type="ChEBI" id="CHEBI:33019"/>
        <dbReference type="ChEBI" id="CHEBI:61557"/>
        <dbReference type="ChEBI" id="CHEBI:140395"/>
        <dbReference type="EC" id="2.7.7.48"/>
    </reaction>
</comment>
<evidence type="ECO:0000256" key="4">
    <source>
        <dbReference type="ARBA" id="ARBA00022412"/>
    </source>
</evidence>
<evidence type="ECO:0000259" key="13">
    <source>
        <dbReference type="PROSITE" id="PS50507"/>
    </source>
</evidence>
<dbReference type="InterPro" id="IPR013707">
    <property type="entry name" value="Tombusvirus_p33"/>
</dbReference>
<organism evidence="14 15">
    <name type="scientific">Lisianthus necrosis virus</name>
    <dbReference type="NCBI Taxonomy" id="334425"/>
    <lineage>
        <taxon>Viruses</taxon>
        <taxon>Riboviria</taxon>
        <taxon>Orthornavirae</taxon>
        <taxon>Kitrinoviricota</taxon>
        <taxon>Tolucaviricetes</taxon>
        <taxon>Tolivirales</taxon>
        <taxon>Tombusviridae</taxon>
        <taxon>Procedovirinae</taxon>
        <taxon>Tombusvirus</taxon>
        <taxon>Tombusvirus melongenae</taxon>
    </lineage>
</organism>
<keyword evidence="6 11" id="KW-0808">Transferase</keyword>
<evidence type="ECO:0000256" key="8">
    <source>
        <dbReference type="ARBA" id="ARBA00022741"/>
    </source>
</evidence>
<dbReference type="GO" id="GO:0000166">
    <property type="term" value="F:nucleotide binding"/>
    <property type="evidence" value="ECO:0007669"/>
    <property type="project" value="UniProtKB-KW"/>
</dbReference>
<comment type="function">
    <text evidence="1">RNA-dependent RNA polymerase that plays an essential role in the virus replication.</text>
</comment>
<protein>
    <recommendedName>
        <fullName evidence="4 11">RNA-directed RNA polymerase</fullName>
        <ecNumber evidence="3 11">2.7.7.48</ecNumber>
    </recommendedName>
</protein>
<dbReference type="CDD" id="cd23236">
    <property type="entry name" value="Tombusvirus-like_RdRp"/>
    <property type="match status" value="1"/>
</dbReference>
<dbReference type="PROSITE" id="PS50507">
    <property type="entry name" value="RDRP_SSRNA_POS"/>
    <property type="match status" value="1"/>
</dbReference>
<feature type="transmembrane region" description="Helical" evidence="12">
    <location>
        <begin position="132"/>
        <end position="154"/>
    </location>
</feature>
<dbReference type="Pfam" id="PF00998">
    <property type="entry name" value="RdRP_3"/>
    <property type="match status" value="1"/>
</dbReference>
<evidence type="ECO:0000256" key="10">
    <source>
        <dbReference type="ARBA" id="ARBA00023151"/>
    </source>
</evidence>
<dbReference type="SUPFAM" id="SSF56672">
    <property type="entry name" value="DNA/RNA polymerases"/>
    <property type="match status" value="1"/>
</dbReference>
<dbReference type="InterPro" id="IPR043128">
    <property type="entry name" value="Rev_trsase/Diguanyl_cyclase"/>
</dbReference>
<sequence>MDRLLNFLRPKKEIFVGDFAIGVDRRPSMDMFQLVCRLALRYMRTGKIECNVDSLSQFVVELLKTDCAAKWEWFMKRRSAGDYAIPLALAALPIAPLLGYATKVRTVSVKAFGNELTFPFRTLRPSFPRKGLLLRLAAGLALAPVCALAVYATLPREKLSVFRLRTEARTHMEDEREATECLVVEPARELKGKDGEDLLTGSRMTKVIASTGRPRRRPYAAKVAQVARAKVGYLKNSPENRLIYQRVIIEIMDKDCVRYVDRDVILPLAIGCCFVYPDGVEESAALWGSSESLGVKGGLVRLPGVVTQTNRDIPSGVLLPQEVLEVRTGPPNAKDRSIFMVAGCPSQARFLVHNHCLKNLKRGLVERVFCVERNGILTRTPQPAKGAFSRLSPFRKAVCEKVGVAHRLGYDGFLSYYSGAKLRTYTRAVESLHISPVCERDSHLTTFVKAEKISTSKGDPAPRVIQPRNPRYNVELGRYLRHMESKLMKAVDGVFGETTCIKGYTADEVGQIFRDKWDKFDRPVAIGLDASRFDQHCSVEALQFEHSFYRAMYPGNKLLSKLLEWQLHNKGKGYVPDGTITYRKEGCRMSGDINTSLGNYLLMCAMIYGYMRHLGINEYSPANCGDDCTLIVERKHLKRIQGTLPEYFLNLGYTMKVEPPVFQLEEVEFCQAHPVQFEGGWKMVRNVRTAMSKDVHCVNNIKDLATRKAWSNAQHHGGIALSAGIPVVEKFYSRFALYEMPKRHQRIDTVTNVHKWRGSGGKYSVTPESRASFWQAFGLTGDEQLALEDRLDRWEMDLFGEEGVDAHEPSILDSAVA</sequence>
<feature type="transmembrane region" description="Helical" evidence="12">
    <location>
        <begin position="83"/>
        <end position="101"/>
    </location>
</feature>
<evidence type="ECO:0000256" key="7">
    <source>
        <dbReference type="ARBA" id="ARBA00022695"/>
    </source>
</evidence>
<evidence type="ECO:0000256" key="9">
    <source>
        <dbReference type="ARBA" id="ARBA00022953"/>
    </source>
</evidence>
<accession>A7M8Y0</accession>
<dbReference type="Pfam" id="PF08500">
    <property type="entry name" value="Tombus_P33"/>
    <property type="match status" value="1"/>
</dbReference>
<evidence type="ECO:0000256" key="2">
    <source>
        <dbReference type="ARBA" id="ARBA00009527"/>
    </source>
</evidence>
<feature type="domain" description="RdRp catalytic" evidence="13">
    <location>
        <begin position="523"/>
        <end position="640"/>
    </location>
</feature>
<evidence type="ECO:0000256" key="1">
    <source>
        <dbReference type="ARBA" id="ARBA00002753"/>
    </source>
</evidence>
<proteinExistence type="inferred from homology"/>
<keyword evidence="10" id="KW-1159">RNA suppression of termination</keyword>
<comment type="similarity">
    <text evidence="2">Belongs to the tombusviridae RNA polymerase family.</text>
</comment>
<keyword evidence="12" id="KW-1133">Transmembrane helix</keyword>
<dbReference type="InterPro" id="IPR002166">
    <property type="entry name" value="RNA_pol_HCV"/>
</dbReference>
<dbReference type="InterPro" id="IPR043502">
    <property type="entry name" value="DNA/RNA_pol_sf"/>
</dbReference>
<evidence type="ECO:0000313" key="14">
    <source>
        <dbReference type="EMBL" id="CAM98052.1"/>
    </source>
</evidence>
<dbReference type="EMBL" id="AM711119">
    <property type="protein sequence ID" value="CAM98052.1"/>
    <property type="molecule type" value="Genomic_RNA"/>
</dbReference>
<keyword evidence="5 11" id="KW-0696">RNA-directed RNA polymerase</keyword>
<dbReference type="GO" id="GO:0003723">
    <property type="term" value="F:RNA binding"/>
    <property type="evidence" value="ECO:0007669"/>
    <property type="project" value="InterPro"/>
</dbReference>
<gene>
    <name evidence="14" type="primary">replicase</name>
</gene>
<dbReference type="GO" id="GO:0003968">
    <property type="term" value="F:RNA-directed RNA polymerase activity"/>
    <property type="evidence" value="ECO:0007669"/>
    <property type="project" value="UniProtKB-KW"/>
</dbReference>
<name>A7M8Y0_9TOMB</name>